<accession>A0AA88CVM5</accession>
<reference evidence="2" key="1">
    <citation type="submission" date="2023-07" db="EMBL/GenBank/DDBJ databases">
        <title>draft genome sequence of fig (Ficus carica).</title>
        <authorList>
            <person name="Takahashi T."/>
            <person name="Nishimura K."/>
        </authorList>
    </citation>
    <scope>NUCLEOTIDE SEQUENCE</scope>
</reference>
<name>A0AA88CVM5_FICCA</name>
<evidence type="ECO:0000256" key="1">
    <source>
        <dbReference type="SAM" id="MobiDB-lite"/>
    </source>
</evidence>
<comment type="caution">
    <text evidence="2">The sequence shown here is derived from an EMBL/GenBank/DDBJ whole genome shotgun (WGS) entry which is preliminary data.</text>
</comment>
<dbReference type="EMBL" id="BTGU01000003">
    <property type="protein sequence ID" value="GMN31557.1"/>
    <property type="molecule type" value="Genomic_DNA"/>
</dbReference>
<feature type="region of interest" description="Disordered" evidence="1">
    <location>
        <begin position="115"/>
        <end position="162"/>
    </location>
</feature>
<evidence type="ECO:0000313" key="3">
    <source>
        <dbReference type="Proteomes" id="UP001187192"/>
    </source>
</evidence>
<feature type="compositionally biased region" description="Low complexity" evidence="1">
    <location>
        <begin position="185"/>
        <end position="194"/>
    </location>
</feature>
<dbReference type="AlphaFoldDB" id="A0AA88CVM5"/>
<evidence type="ECO:0000313" key="2">
    <source>
        <dbReference type="EMBL" id="GMN31557.1"/>
    </source>
</evidence>
<proteinExistence type="predicted"/>
<keyword evidence="3" id="KW-1185">Reference proteome</keyword>
<feature type="region of interest" description="Disordered" evidence="1">
    <location>
        <begin position="175"/>
        <end position="206"/>
    </location>
</feature>
<dbReference type="PANTHER" id="PTHR36048">
    <property type="entry name" value="RIBOSOME MATURATION FACTOR"/>
    <property type="match status" value="1"/>
</dbReference>
<dbReference type="PANTHER" id="PTHR36048:SF1">
    <property type="entry name" value="RIBOSOME MATURATION FACTOR"/>
    <property type="match status" value="1"/>
</dbReference>
<dbReference type="Proteomes" id="UP001187192">
    <property type="component" value="Unassembled WGS sequence"/>
</dbReference>
<organism evidence="2 3">
    <name type="scientific">Ficus carica</name>
    <name type="common">Common fig</name>
    <dbReference type="NCBI Taxonomy" id="3494"/>
    <lineage>
        <taxon>Eukaryota</taxon>
        <taxon>Viridiplantae</taxon>
        <taxon>Streptophyta</taxon>
        <taxon>Embryophyta</taxon>
        <taxon>Tracheophyta</taxon>
        <taxon>Spermatophyta</taxon>
        <taxon>Magnoliopsida</taxon>
        <taxon>eudicotyledons</taxon>
        <taxon>Gunneridae</taxon>
        <taxon>Pentapetalae</taxon>
        <taxon>rosids</taxon>
        <taxon>fabids</taxon>
        <taxon>Rosales</taxon>
        <taxon>Moraceae</taxon>
        <taxon>Ficeae</taxon>
        <taxon>Ficus</taxon>
    </lineage>
</organism>
<protein>
    <submittedName>
        <fullName evidence="2">Uncharacterized protein</fullName>
    </submittedName>
</protein>
<sequence>MAPKPLTTEAIALTEKKMDMTLDDIIKMSKNNGTKAKQQQHRAPNKNQSFLKTAVQEKSAKVRRYMDSRSSVRQGFLAQRRSNFQGNQFPLATEVARKAANAPYRNSAFPHNRVANWKPRVGAPPVQRRPGNGRFAAKPPQPQQESPRQGAAELPKQRPQTLDSLFANMKEERMRVLSRKNNAVRQVQRSRGGPQRPPWRRGRFGN</sequence>
<gene>
    <name evidence="2" type="ORF">TIFTF001_003315</name>
</gene>